<keyword evidence="3" id="KW-0808">Transferase</keyword>
<evidence type="ECO:0000259" key="5">
    <source>
        <dbReference type="Pfam" id="PF02797"/>
    </source>
</evidence>
<organism evidence="6 7">
    <name type="scientific">Eragrostis curvula</name>
    <name type="common">weeping love grass</name>
    <dbReference type="NCBI Taxonomy" id="38414"/>
    <lineage>
        <taxon>Eukaryota</taxon>
        <taxon>Viridiplantae</taxon>
        <taxon>Streptophyta</taxon>
        <taxon>Embryophyta</taxon>
        <taxon>Tracheophyta</taxon>
        <taxon>Spermatophyta</taxon>
        <taxon>Magnoliopsida</taxon>
        <taxon>Liliopsida</taxon>
        <taxon>Poales</taxon>
        <taxon>Poaceae</taxon>
        <taxon>PACMAD clade</taxon>
        <taxon>Chloridoideae</taxon>
        <taxon>Eragrostideae</taxon>
        <taxon>Eragrostidinae</taxon>
        <taxon>Eragrostis</taxon>
    </lineage>
</organism>
<dbReference type="GO" id="GO:0030639">
    <property type="term" value="P:polyketide biosynthetic process"/>
    <property type="evidence" value="ECO:0007669"/>
    <property type="project" value="TreeGrafter"/>
</dbReference>
<feature type="domain" description="Chalcone/stilbene synthase N-terminal" evidence="4">
    <location>
        <begin position="7"/>
        <end position="225"/>
    </location>
</feature>
<dbReference type="PANTHER" id="PTHR11877:SF49">
    <property type="entry name" value="OS04G0103900 PROTEIN"/>
    <property type="match status" value="1"/>
</dbReference>
<accession>A0A5J9TUK8</accession>
<dbReference type="AlphaFoldDB" id="A0A5J9TUK8"/>
<dbReference type="Pfam" id="PF02797">
    <property type="entry name" value="Chal_sti_synt_C"/>
    <property type="match status" value="1"/>
</dbReference>
<comment type="caution">
    <text evidence="6">The sequence shown here is derived from an EMBL/GenBank/DDBJ whole genome shotgun (WGS) entry which is preliminary data.</text>
</comment>
<evidence type="ECO:0000256" key="2">
    <source>
        <dbReference type="PIRSR" id="PIRSR000451-1"/>
    </source>
</evidence>
<dbReference type="SUPFAM" id="SSF53901">
    <property type="entry name" value="Thiolase-like"/>
    <property type="match status" value="2"/>
</dbReference>
<dbReference type="InterPro" id="IPR011141">
    <property type="entry name" value="Polyketide_synthase_type-III"/>
</dbReference>
<dbReference type="OrthoDB" id="669464at2759"/>
<dbReference type="CDD" id="cd00831">
    <property type="entry name" value="CHS_like"/>
    <property type="match status" value="1"/>
</dbReference>
<dbReference type="Pfam" id="PF00195">
    <property type="entry name" value="Chal_sti_synt_N"/>
    <property type="match status" value="1"/>
</dbReference>
<dbReference type="GO" id="GO:0016747">
    <property type="term" value="F:acyltransferase activity, transferring groups other than amino-acyl groups"/>
    <property type="evidence" value="ECO:0007669"/>
    <property type="project" value="InterPro"/>
</dbReference>
<dbReference type="InterPro" id="IPR016039">
    <property type="entry name" value="Thiolase-like"/>
</dbReference>
<feature type="active site" description="Acyl-thioester intermediate" evidence="2">
    <location>
        <position position="161"/>
    </location>
</feature>
<name>A0A5J9TUK8_9POAL</name>
<proteinExistence type="inferred from homology"/>
<dbReference type="GO" id="GO:0010208">
    <property type="term" value="P:pollen wall assembly"/>
    <property type="evidence" value="ECO:0007669"/>
    <property type="project" value="UniProtKB-ARBA"/>
</dbReference>
<dbReference type="PANTHER" id="PTHR11877">
    <property type="entry name" value="HYDROXYMETHYLGLUTARYL-COA SYNTHASE"/>
    <property type="match status" value="1"/>
</dbReference>
<evidence type="ECO:0000256" key="1">
    <source>
        <dbReference type="ARBA" id="ARBA00005531"/>
    </source>
</evidence>
<dbReference type="Proteomes" id="UP000324897">
    <property type="component" value="Unassembled WGS sequence"/>
</dbReference>
<dbReference type="EMBL" id="RWGY01000031">
    <property type="protein sequence ID" value="TVU15083.1"/>
    <property type="molecule type" value="Genomic_DNA"/>
</dbReference>
<evidence type="ECO:0008006" key="8">
    <source>
        <dbReference type="Google" id="ProtNLM"/>
    </source>
</evidence>
<dbReference type="FunFam" id="3.40.47.10:FF:000025">
    <property type="entry name" value="Chalcone synthase 2"/>
    <property type="match status" value="1"/>
</dbReference>
<feature type="domain" description="Chalcone/stilbene synthase C-terminal" evidence="5">
    <location>
        <begin position="234"/>
        <end position="386"/>
    </location>
</feature>
<evidence type="ECO:0000313" key="6">
    <source>
        <dbReference type="EMBL" id="TVU15083.1"/>
    </source>
</evidence>
<keyword evidence="3" id="KW-0012">Acyltransferase</keyword>
<protein>
    <recommendedName>
        <fullName evidence="8">Chalcone synthase</fullName>
    </recommendedName>
</protein>
<reference evidence="6 7" key="1">
    <citation type="journal article" date="2019" name="Sci. Rep.">
        <title>A high-quality genome of Eragrostis curvula grass provides insights into Poaceae evolution and supports new strategies to enhance forage quality.</title>
        <authorList>
            <person name="Carballo J."/>
            <person name="Santos B.A.C.M."/>
            <person name="Zappacosta D."/>
            <person name="Garbus I."/>
            <person name="Selva J.P."/>
            <person name="Gallo C.A."/>
            <person name="Diaz A."/>
            <person name="Albertini E."/>
            <person name="Caccamo M."/>
            <person name="Echenique V."/>
        </authorList>
    </citation>
    <scope>NUCLEOTIDE SEQUENCE [LARGE SCALE GENOMIC DNA]</scope>
    <source>
        <strain evidence="7">cv. Victoria</strain>
        <tissue evidence="6">Leaf</tissue>
    </source>
</reference>
<dbReference type="InterPro" id="IPR012328">
    <property type="entry name" value="Chalcone/stilbene_synt_C"/>
</dbReference>
<sequence length="394" mass="43445">MAEGTITRPSRNRARILGLGVAVPEHVWPQNSFPDYYFDITDSNHMVDLEAKFKNICEKTMIEKRHVCMSDDLLRCNPCITSYKSPSLNLRQRLADATIPKLGARAARDAISDWGRQPSDITHLVFCTTVSGCIPGADFEVVKLLGLPLSTRRFMLYQVGCHGGGMALRLSKDLAENNSGNRVLVVCSEVITMALRGPSETHMANLVGQAIFGDAARAAIVGADPSSCERPLFEMVAASQDILPGTEEGVVVKLYEEGIVYNLHRDMPSHISSSIERLVNATLEQAGVVIKDWNEEVFWVVHPGGRKILDVVECKLGLRKEKLEVSREVMRQHGNTLSSCVIIVLEEMRRKSVKRSMGTTGEGLEWGLLFGFGPGITVETILLRALRTNQADAN</sequence>
<evidence type="ECO:0000256" key="3">
    <source>
        <dbReference type="RuleBase" id="RU003633"/>
    </source>
</evidence>
<comment type="similarity">
    <text evidence="1 3">Belongs to the thiolase-like superfamily. Chalcone/stilbene synthases family.</text>
</comment>
<dbReference type="InterPro" id="IPR001099">
    <property type="entry name" value="Chalcone/stilbene_synt_N"/>
</dbReference>
<feature type="non-terminal residue" evidence="6">
    <location>
        <position position="1"/>
    </location>
</feature>
<dbReference type="PIRSF" id="PIRSF000451">
    <property type="entry name" value="PKS_III"/>
    <property type="match status" value="1"/>
</dbReference>
<gene>
    <name evidence="6" type="ORF">EJB05_38585</name>
</gene>
<evidence type="ECO:0000259" key="4">
    <source>
        <dbReference type="Pfam" id="PF00195"/>
    </source>
</evidence>
<dbReference type="Gene3D" id="3.40.47.10">
    <property type="match status" value="2"/>
</dbReference>
<evidence type="ECO:0000313" key="7">
    <source>
        <dbReference type="Proteomes" id="UP000324897"/>
    </source>
</evidence>
<keyword evidence="7" id="KW-1185">Reference proteome</keyword>
<dbReference type="FunFam" id="3.40.47.10:FF:000014">
    <property type="entry name" value="Chalcone synthase 1"/>
    <property type="match status" value="1"/>
</dbReference>
<dbReference type="Gramene" id="TVU15083">
    <property type="protein sequence ID" value="TVU15083"/>
    <property type="gene ID" value="EJB05_38585"/>
</dbReference>